<comment type="similarity">
    <text evidence="1">Belongs to the peptidase M42 family.</text>
</comment>
<evidence type="ECO:0000256" key="4">
    <source>
        <dbReference type="ARBA" id="ARBA00022723"/>
    </source>
</evidence>
<dbReference type="Gene3D" id="2.40.30.40">
    <property type="entry name" value="Peptidase M42, domain 2"/>
    <property type="match status" value="1"/>
</dbReference>
<reference evidence="6" key="2">
    <citation type="submission" date="2019-12" db="EMBL/GenBank/DDBJ databases">
        <authorList>
            <person name="Hoang T.H.H."/>
            <person name="Okutani A."/>
        </authorList>
    </citation>
    <scope>NUCLEOTIDE SEQUENCE</scope>
    <source>
        <strain evidence="6">QuyetLC</strain>
    </source>
</reference>
<dbReference type="InterPro" id="IPR023367">
    <property type="entry name" value="Peptidase_M42_dom2"/>
</dbReference>
<keyword evidence="4" id="KW-0479">Metal-binding</keyword>
<evidence type="ECO:0000256" key="1">
    <source>
        <dbReference type="ARBA" id="ARBA00006272"/>
    </source>
</evidence>
<comment type="caution">
    <text evidence="6">The sequence shown here is derived from an EMBL/GenBank/DDBJ whole genome shotgun (WGS) entry which is preliminary data.</text>
</comment>
<keyword evidence="2" id="KW-0031">Aminopeptidase</keyword>
<dbReference type="GO" id="GO:0046872">
    <property type="term" value="F:metal ion binding"/>
    <property type="evidence" value="ECO:0007669"/>
    <property type="project" value="UniProtKB-KW"/>
</dbReference>
<dbReference type="SUPFAM" id="SSF101821">
    <property type="entry name" value="Aminopeptidase/glucanase lid domain"/>
    <property type="match status" value="1"/>
</dbReference>
<protein>
    <submittedName>
        <fullName evidence="6">Peptidase M28</fullName>
    </submittedName>
</protein>
<dbReference type="Pfam" id="PF05343">
    <property type="entry name" value="Peptidase_M42"/>
    <property type="match status" value="1"/>
</dbReference>
<dbReference type="SUPFAM" id="SSF53187">
    <property type="entry name" value="Zn-dependent exopeptidases"/>
    <property type="match status" value="1"/>
</dbReference>
<dbReference type="PANTHER" id="PTHR32481">
    <property type="entry name" value="AMINOPEPTIDASE"/>
    <property type="match status" value="1"/>
</dbReference>
<accession>A0A640MG03</accession>
<organism evidence="6">
    <name type="scientific">Bacillus anthracis</name>
    <name type="common">anthrax bacterium</name>
    <dbReference type="NCBI Taxonomy" id="1392"/>
    <lineage>
        <taxon>Bacteria</taxon>
        <taxon>Bacillati</taxon>
        <taxon>Bacillota</taxon>
        <taxon>Bacilli</taxon>
        <taxon>Bacillales</taxon>
        <taxon>Bacillaceae</taxon>
        <taxon>Bacillus</taxon>
        <taxon>Bacillus cereus group</taxon>
    </lineage>
</organism>
<sequence length="265" mass="29145">MLTKPNHIKTTTGKNYHGVIGSKPPHVLTAEVRNKPYEIADMFIDIGASNDQQVAEWGIHPGDMVTPYIDYRRMNDTKFLLAKAWDNRIGTAVSLKVLENLATEGHPNILFAGSDVQEEVGLRGAQTSTHLVNPDIAFALDTGTAGDTPGMTPKEADSVLGEGPQILIYDASMIPHKKLRDFVIQVAEENNIPFQYTVITGGGTDAGRMHLTRNGIPSLAITVPVRYLHSHTSVIHEDDYFNTVKLVTEVVKRLDKETVAKLTSY</sequence>
<evidence type="ECO:0000256" key="2">
    <source>
        <dbReference type="ARBA" id="ARBA00022438"/>
    </source>
</evidence>
<name>A0A640MG03_BACAN</name>
<evidence type="ECO:0000313" key="6">
    <source>
        <dbReference type="EMBL" id="GEU12967.1"/>
    </source>
</evidence>
<evidence type="ECO:0000256" key="5">
    <source>
        <dbReference type="ARBA" id="ARBA00022801"/>
    </source>
</evidence>
<keyword evidence="3" id="KW-0645">Protease</keyword>
<proteinExistence type="inferred from homology"/>
<reference evidence="6" key="1">
    <citation type="submission" date="2019-12" db="EMBL/GenBank/DDBJ databases">
        <title>Epidemiological and comparative genomic analysis of Bacillus anthracis isolated from northern Vietnam.</title>
        <authorList>
            <person name="Hoang T.T.H."/>
            <person name="Dang D.A."/>
            <person name="Pham M.H."/>
            <person name="Luong M.H."/>
            <person name="Tran N.D."/>
            <person name="Nguyen T.H."/>
            <person name="Nguyen T.T."/>
            <person name="Inoue S."/>
            <person name="Morikawa S."/>
            <person name="Okutani A."/>
        </authorList>
    </citation>
    <scope>NUCLEOTIDE SEQUENCE</scope>
    <source>
        <strain evidence="6">QuyetLC</strain>
    </source>
</reference>
<dbReference type="InterPro" id="IPR008007">
    <property type="entry name" value="Peptidase_M42"/>
</dbReference>
<dbReference type="InterPro" id="IPR051464">
    <property type="entry name" value="Peptidase_M42_aminopept"/>
</dbReference>
<keyword evidence="5" id="KW-0378">Hydrolase</keyword>
<dbReference type="EMBL" id="BLEY01000099">
    <property type="protein sequence ID" value="GEU12967.1"/>
    <property type="molecule type" value="Genomic_DNA"/>
</dbReference>
<evidence type="ECO:0000256" key="3">
    <source>
        <dbReference type="ARBA" id="ARBA00022670"/>
    </source>
</evidence>
<gene>
    <name evidence="6" type="ORF">QuyetLC_54340</name>
</gene>
<dbReference type="AlphaFoldDB" id="A0A640MG03"/>
<dbReference type="GO" id="GO:0004177">
    <property type="term" value="F:aminopeptidase activity"/>
    <property type="evidence" value="ECO:0007669"/>
    <property type="project" value="UniProtKB-KW"/>
</dbReference>
<dbReference type="PANTHER" id="PTHR32481:SF21">
    <property type="entry name" value="AMINOPEPTIDASE YSDC-RELATED"/>
    <property type="match status" value="1"/>
</dbReference>
<dbReference type="Gene3D" id="3.40.630.10">
    <property type="entry name" value="Zn peptidases"/>
    <property type="match status" value="1"/>
</dbReference>
<dbReference type="GO" id="GO:0006508">
    <property type="term" value="P:proteolysis"/>
    <property type="evidence" value="ECO:0007669"/>
    <property type="project" value="UniProtKB-KW"/>
</dbReference>